<dbReference type="Proteomes" id="UP001231109">
    <property type="component" value="Unassembled WGS sequence"/>
</dbReference>
<dbReference type="InterPro" id="IPR000531">
    <property type="entry name" value="Beta-barrel_TonB"/>
</dbReference>
<name>A0ABT9I4A6_9GAMM</name>
<evidence type="ECO:0000313" key="17">
    <source>
        <dbReference type="Proteomes" id="UP001231109"/>
    </source>
</evidence>
<evidence type="ECO:0000256" key="1">
    <source>
        <dbReference type="ARBA" id="ARBA00004571"/>
    </source>
</evidence>
<evidence type="ECO:0000256" key="4">
    <source>
        <dbReference type="ARBA" id="ARBA00022452"/>
    </source>
</evidence>
<dbReference type="InterPro" id="IPR036942">
    <property type="entry name" value="Beta-barrel_TonB_sf"/>
</dbReference>
<evidence type="ECO:0000256" key="5">
    <source>
        <dbReference type="ARBA" id="ARBA00022692"/>
    </source>
</evidence>
<dbReference type="Pfam" id="PF07715">
    <property type="entry name" value="Plug"/>
    <property type="match status" value="1"/>
</dbReference>
<keyword evidence="8 11" id="KW-0472">Membrane</keyword>
<protein>
    <submittedName>
        <fullName evidence="16">TonB-dependent receptor</fullName>
    </submittedName>
</protein>
<dbReference type="PANTHER" id="PTHR30069:SF29">
    <property type="entry name" value="HEMOGLOBIN AND HEMOGLOBIN-HAPTOGLOBIN-BINDING PROTEIN 1-RELATED"/>
    <property type="match status" value="1"/>
</dbReference>
<reference evidence="16 17" key="1">
    <citation type="submission" date="2022-11" db="EMBL/GenBank/DDBJ databases">
        <title>Viruses from the air-sea interface of a natural surface slick.</title>
        <authorList>
            <person name="Rahlff J."/>
            <person name="Holmfeldt K."/>
        </authorList>
    </citation>
    <scope>NUCLEOTIDE SEQUENCE [LARGE SCALE GENOMIC DNA]</scope>
    <source>
        <strain evidence="16 17">SMS4</strain>
    </source>
</reference>
<keyword evidence="5 11" id="KW-0812">Transmembrane</keyword>
<sequence length="658" mass="74201">MTLNFIAMRNAAFIASTLLTSAVVQANTPPSLEDLLQQPIKNEAAAVEVSTSARSIKSVRNAPQATYIITDDDILTFNLKNLAEILSFMPGLYTSSDSAFEYLTVRGIGRPGDYNSRILFLVDGTRVNDNVYDAGLISDDFYIDTELIERVEYSPGAGSALYGNNAFLGVVNVITKRSNKLRGAEVSVSADSQHERQLRASYGMRQASGHEAWFSLSHSEQDNIPIANATLQPVFQTFEHDNQDSSNKVAATYRYKQLQMQVAGVRRIRQEPGFITDSLERAALTKSVSENYFIALQHSSELTADLAFFTNISTNQFAFDTLTPFELFPGNIQQYLFAVKGKWTSADMRFSYQGFADHQLLFGIDAQRDHHQRYALSINNIGPVNSSSGNNKRLGLYFQDEWRFSASQLLVAGFRYDHTDNGVTEVSPKLSWIWQPTATSTLKLSYGTAFRAPNEYESETNRFYQVAVPEAEQVKTTELIWNAQPSSHFSYYAALYYSKFSSLITSRAGQAAFIEFFNDQQVSSYGIETGLDYVWNFGGRLNLSLSLQQAEYQDGEKLTNTPQHLFKAMYSQPLPWQGWQLNWRSVAAAKRQNINGDIPGYSRHDVSLHWQPLSHFDVVLGIKNLTDKRYTDAPRPSANEFYQPGRRAELSIRWRFGQ</sequence>
<proteinExistence type="inferred from homology"/>
<dbReference type="PANTHER" id="PTHR30069">
    <property type="entry name" value="TONB-DEPENDENT OUTER MEMBRANE RECEPTOR"/>
    <property type="match status" value="1"/>
</dbReference>
<dbReference type="Pfam" id="PF00593">
    <property type="entry name" value="TonB_dep_Rec_b-barrel"/>
    <property type="match status" value="1"/>
</dbReference>
<gene>
    <name evidence="16" type="ORF">ORJ04_19815</name>
</gene>
<evidence type="ECO:0000256" key="2">
    <source>
        <dbReference type="ARBA" id="ARBA00008143"/>
    </source>
</evidence>
<keyword evidence="3 11" id="KW-0813">Transport</keyword>
<dbReference type="SUPFAM" id="SSF56935">
    <property type="entry name" value="Porins"/>
    <property type="match status" value="1"/>
</dbReference>
<feature type="domain" description="TonB-dependent receptor plug" evidence="15">
    <location>
        <begin position="59"/>
        <end position="170"/>
    </location>
</feature>
<evidence type="ECO:0000259" key="14">
    <source>
        <dbReference type="Pfam" id="PF00593"/>
    </source>
</evidence>
<evidence type="ECO:0000313" key="16">
    <source>
        <dbReference type="EMBL" id="MDP5138199.1"/>
    </source>
</evidence>
<evidence type="ECO:0000256" key="10">
    <source>
        <dbReference type="ARBA" id="ARBA00023237"/>
    </source>
</evidence>
<dbReference type="Gene3D" id="2.40.170.20">
    <property type="entry name" value="TonB-dependent receptor, beta-barrel domain"/>
    <property type="match status" value="1"/>
</dbReference>
<dbReference type="RefSeq" id="WP_305977357.1">
    <property type="nucleotide sequence ID" value="NZ_JAPJDZ010000111.1"/>
</dbReference>
<feature type="domain" description="TonB-dependent receptor-like beta-barrel" evidence="14">
    <location>
        <begin position="242"/>
        <end position="625"/>
    </location>
</feature>
<keyword evidence="7 12" id="KW-0798">TonB box</keyword>
<comment type="subcellular location">
    <subcellularLocation>
        <location evidence="1 11">Cell outer membrane</location>
        <topology evidence="1 11">Multi-pass membrane protein</topology>
    </subcellularLocation>
</comment>
<comment type="caution">
    <text evidence="16">The sequence shown here is derived from an EMBL/GenBank/DDBJ whole genome shotgun (WGS) entry which is preliminary data.</text>
</comment>
<evidence type="ECO:0000256" key="6">
    <source>
        <dbReference type="ARBA" id="ARBA00022729"/>
    </source>
</evidence>
<evidence type="ECO:0000256" key="12">
    <source>
        <dbReference type="RuleBase" id="RU003357"/>
    </source>
</evidence>
<keyword evidence="10 11" id="KW-0998">Cell outer membrane</keyword>
<organism evidence="16 17">
    <name type="scientific">Rheinheimera baltica</name>
    <dbReference type="NCBI Taxonomy" id="67576"/>
    <lineage>
        <taxon>Bacteria</taxon>
        <taxon>Pseudomonadati</taxon>
        <taxon>Pseudomonadota</taxon>
        <taxon>Gammaproteobacteria</taxon>
        <taxon>Chromatiales</taxon>
        <taxon>Chromatiaceae</taxon>
        <taxon>Rheinheimera</taxon>
    </lineage>
</organism>
<evidence type="ECO:0000256" key="8">
    <source>
        <dbReference type="ARBA" id="ARBA00023136"/>
    </source>
</evidence>
<dbReference type="EMBL" id="JAPJDZ010000111">
    <property type="protein sequence ID" value="MDP5138199.1"/>
    <property type="molecule type" value="Genomic_DNA"/>
</dbReference>
<evidence type="ECO:0000256" key="13">
    <source>
        <dbReference type="SAM" id="SignalP"/>
    </source>
</evidence>
<keyword evidence="9 16" id="KW-0675">Receptor</keyword>
<feature type="chain" id="PRO_5045762623" evidence="13">
    <location>
        <begin position="27"/>
        <end position="658"/>
    </location>
</feature>
<keyword evidence="4 11" id="KW-1134">Transmembrane beta strand</keyword>
<evidence type="ECO:0000259" key="15">
    <source>
        <dbReference type="Pfam" id="PF07715"/>
    </source>
</evidence>
<evidence type="ECO:0000256" key="3">
    <source>
        <dbReference type="ARBA" id="ARBA00022448"/>
    </source>
</evidence>
<evidence type="ECO:0000256" key="9">
    <source>
        <dbReference type="ARBA" id="ARBA00023170"/>
    </source>
</evidence>
<dbReference type="InterPro" id="IPR039426">
    <property type="entry name" value="TonB-dep_rcpt-like"/>
</dbReference>
<dbReference type="CDD" id="cd01347">
    <property type="entry name" value="ligand_gated_channel"/>
    <property type="match status" value="1"/>
</dbReference>
<keyword evidence="17" id="KW-1185">Reference proteome</keyword>
<dbReference type="InterPro" id="IPR037066">
    <property type="entry name" value="Plug_dom_sf"/>
</dbReference>
<dbReference type="InterPro" id="IPR012910">
    <property type="entry name" value="Plug_dom"/>
</dbReference>
<keyword evidence="6 13" id="KW-0732">Signal</keyword>
<dbReference type="Gene3D" id="2.170.130.10">
    <property type="entry name" value="TonB-dependent receptor, plug domain"/>
    <property type="match status" value="1"/>
</dbReference>
<comment type="similarity">
    <text evidence="2">Belongs to the TonB-dependent receptor family. Hemoglobin/haptoglobin binding protein subfamily.</text>
</comment>
<feature type="signal peptide" evidence="13">
    <location>
        <begin position="1"/>
        <end position="26"/>
    </location>
</feature>
<evidence type="ECO:0000256" key="11">
    <source>
        <dbReference type="PROSITE-ProRule" id="PRU01360"/>
    </source>
</evidence>
<dbReference type="PROSITE" id="PS52016">
    <property type="entry name" value="TONB_DEPENDENT_REC_3"/>
    <property type="match status" value="1"/>
</dbReference>
<evidence type="ECO:0000256" key="7">
    <source>
        <dbReference type="ARBA" id="ARBA00023077"/>
    </source>
</evidence>
<accession>A0ABT9I4A6</accession>